<dbReference type="EMBL" id="ANIE01000003">
    <property type="protein sequence ID" value="KEF32205.1"/>
    <property type="molecule type" value="Genomic_DNA"/>
</dbReference>
<accession>A0A072NGH3</accession>
<evidence type="ECO:0000313" key="2">
    <source>
        <dbReference type="EMBL" id="KEF32205.1"/>
    </source>
</evidence>
<feature type="region of interest" description="Disordered" evidence="1">
    <location>
        <begin position="43"/>
        <end position="69"/>
    </location>
</feature>
<dbReference type="RefSeq" id="WP_036128709.1">
    <property type="nucleotide sequence ID" value="NZ_ANIE01000003.1"/>
</dbReference>
<comment type="caution">
    <text evidence="2">The sequence shown here is derived from an EMBL/GenBank/DDBJ whole genome shotgun (WGS) entry which is preliminary data.</text>
</comment>
<keyword evidence="3" id="KW-1185">Reference proteome</keyword>
<dbReference type="OrthoDB" id="6358017at2"/>
<proteinExistence type="predicted"/>
<organism evidence="2 3">
    <name type="scientific">Marinobacter nitratireducens</name>
    <dbReference type="NCBI Taxonomy" id="1137280"/>
    <lineage>
        <taxon>Bacteria</taxon>
        <taxon>Pseudomonadati</taxon>
        <taxon>Pseudomonadota</taxon>
        <taxon>Gammaproteobacteria</taxon>
        <taxon>Pseudomonadales</taxon>
        <taxon>Marinobacteraceae</taxon>
        <taxon>Marinobacter</taxon>
    </lineage>
</organism>
<dbReference type="STRING" id="1137280.D777_00839"/>
<dbReference type="AlphaFoldDB" id="A0A072NGH3"/>
<protein>
    <submittedName>
        <fullName evidence="2">Uncharacterized protein</fullName>
    </submittedName>
</protein>
<evidence type="ECO:0000313" key="3">
    <source>
        <dbReference type="Proteomes" id="UP000035057"/>
    </source>
</evidence>
<dbReference type="Proteomes" id="UP000035057">
    <property type="component" value="Unassembled WGS sequence"/>
</dbReference>
<sequence>MPYKGILLAGALLVISVGGAGFLLLKDNNSGFSWQYSEAEMQTQPLAPRPAAHESFEDTEDDTQSAPEANPMGFMLARVADQYEQSIRYPSWSIPLNPGQAQGYQGNTYSPLSLPLGDSGQFVVTLDKFRFTRGESILVIATITGPQVAGRTLQATLSQPETASKVDATDLTIDGTSGYYEGVLSSDHEPGEYRLIVEARIDGSPVRHVSTLTIEPFLGEFKGLGDTYVEGNNLIIPVKFDAEQSGFYSLSAQLYAGATPVAQLQAEKQLDGSSDTFKLRAHGTVLANLDPINDFSIRYLQLRQMPARPGDRTNYGYGPEDGYSFTPPDLESLQDTPAVNPESEQRAALLKRLADKF</sequence>
<dbReference type="PATRIC" id="fig|1137280.3.peg.655"/>
<evidence type="ECO:0000256" key="1">
    <source>
        <dbReference type="SAM" id="MobiDB-lite"/>
    </source>
</evidence>
<feature type="region of interest" description="Disordered" evidence="1">
    <location>
        <begin position="310"/>
        <end position="345"/>
    </location>
</feature>
<reference evidence="2 3" key="1">
    <citation type="submission" date="2012-12" db="EMBL/GenBank/DDBJ databases">
        <title>Genome assembly of Marinobacter sp. AK21.</title>
        <authorList>
            <person name="Khatri I."/>
            <person name="Kumar R."/>
            <person name="Vaidya B."/>
            <person name="Subramanian S."/>
            <person name="Pinnaka A."/>
        </authorList>
    </citation>
    <scope>NUCLEOTIDE SEQUENCE [LARGE SCALE GENOMIC DNA]</scope>
    <source>
        <strain evidence="2 3">AK21</strain>
    </source>
</reference>
<name>A0A072NGH3_9GAMM</name>
<gene>
    <name evidence="2" type="ORF">D777_00839</name>
</gene>